<dbReference type="InterPro" id="IPR017926">
    <property type="entry name" value="GATASE"/>
</dbReference>
<sequence length="237" mass="26393">MHIAILMANTDESEFAQLHPKDGEKWTELLAKKRPDWTYAVFAVKDGDFPRDLTSFDGFVITGSPASVHDGAPWMSDLFALIRKLNDLQLPMFGACFGHQAIAKALGGKVETNPDGWVFGSTEMEITEAAPWLEVKRFWLYGAHIEQVTKMPNGALNIMSSEGCPMGGFRIGDHVFTTQNHPEMTRRFIVDLIEELADDKPAEVIANARESLRLLADGPIFASWIVRFFEHAKAAQG</sequence>
<keyword evidence="2" id="KW-0808">Transferase</keyword>
<proteinExistence type="predicted"/>
<dbReference type="EMBL" id="VICH01000005">
    <property type="protein sequence ID" value="TQV67935.1"/>
    <property type="molecule type" value="Genomic_DNA"/>
</dbReference>
<comment type="caution">
    <text evidence="2">The sequence shown here is derived from an EMBL/GenBank/DDBJ whole genome shotgun (WGS) entry which is preliminary data.</text>
</comment>
<evidence type="ECO:0000259" key="1">
    <source>
        <dbReference type="Pfam" id="PF00117"/>
    </source>
</evidence>
<name>A0A545SSL9_9RHOB</name>
<dbReference type="RefSeq" id="WP_142853367.1">
    <property type="nucleotide sequence ID" value="NZ_FXWW01000001.1"/>
</dbReference>
<gene>
    <name evidence="2" type="ORF">FIL88_08835</name>
</gene>
<dbReference type="PANTHER" id="PTHR42695">
    <property type="entry name" value="GLUTAMINE AMIDOTRANSFERASE YLR126C-RELATED"/>
    <property type="match status" value="1"/>
</dbReference>
<dbReference type="Gene3D" id="3.40.50.880">
    <property type="match status" value="1"/>
</dbReference>
<dbReference type="SUPFAM" id="SSF52317">
    <property type="entry name" value="Class I glutamine amidotransferase-like"/>
    <property type="match status" value="1"/>
</dbReference>
<reference evidence="2 3" key="1">
    <citation type="submission" date="2019-06" db="EMBL/GenBank/DDBJ databases">
        <title>A novel species of marine bacteria.</title>
        <authorList>
            <person name="Wang Y."/>
        </authorList>
    </citation>
    <scope>NUCLEOTIDE SEQUENCE [LARGE SCALE GENOMIC DNA]</scope>
    <source>
        <strain evidence="2 3">MA1-10</strain>
    </source>
</reference>
<dbReference type="InterPro" id="IPR044992">
    <property type="entry name" value="ChyE-like"/>
</dbReference>
<dbReference type="PROSITE" id="PS51273">
    <property type="entry name" value="GATASE_TYPE_1"/>
    <property type="match status" value="1"/>
</dbReference>
<protein>
    <submittedName>
        <fullName evidence="2">Type 1 glutamine amidotransferase</fullName>
    </submittedName>
</protein>
<dbReference type="PANTHER" id="PTHR42695:SF5">
    <property type="entry name" value="GLUTAMINE AMIDOTRANSFERASE YLR126C-RELATED"/>
    <property type="match status" value="1"/>
</dbReference>
<dbReference type="CDD" id="cd01741">
    <property type="entry name" value="GATase1_1"/>
    <property type="match status" value="1"/>
</dbReference>
<evidence type="ECO:0000313" key="2">
    <source>
        <dbReference type="EMBL" id="TQV67935.1"/>
    </source>
</evidence>
<feature type="domain" description="Glutamine amidotransferase" evidence="1">
    <location>
        <begin position="53"/>
        <end position="185"/>
    </location>
</feature>
<organism evidence="2 3">
    <name type="scientific">Aliiroseovarius halocynthiae</name>
    <dbReference type="NCBI Taxonomy" id="985055"/>
    <lineage>
        <taxon>Bacteria</taxon>
        <taxon>Pseudomonadati</taxon>
        <taxon>Pseudomonadota</taxon>
        <taxon>Alphaproteobacteria</taxon>
        <taxon>Rhodobacterales</taxon>
        <taxon>Paracoccaceae</taxon>
        <taxon>Aliiroseovarius</taxon>
    </lineage>
</organism>
<evidence type="ECO:0000313" key="3">
    <source>
        <dbReference type="Proteomes" id="UP000315816"/>
    </source>
</evidence>
<dbReference type="Proteomes" id="UP000315816">
    <property type="component" value="Unassembled WGS sequence"/>
</dbReference>
<dbReference type="GO" id="GO:0005829">
    <property type="term" value="C:cytosol"/>
    <property type="evidence" value="ECO:0007669"/>
    <property type="project" value="TreeGrafter"/>
</dbReference>
<keyword evidence="3" id="KW-1185">Reference proteome</keyword>
<dbReference type="InterPro" id="IPR029062">
    <property type="entry name" value="Class_I_gatase-like"/>
</dbReference>
<dbReference type="Pfam" id="PF00117">
    <property type="entry name" value="GATase"/>
    <property type="match status" value="1"/>
</dbReference>
<accession>A0A545SSL9</accession>
<dbReference type="GO" id="GO:0016740">
    <property type="term" value="F:transferase activity"/>
    <property type="evidence" value="ECO:0007669"/>
    <property type="project" value="UniProtKB-KW"/>
</dbReference>
<dbReference type="AlphaFoldDB" id="A0A545SSL9"/>
<dbReference type="OrthoDB" id="7365442at2"/>
<keyword evidence="2" id="KW-0315">Glutamine amidotransferase</keyword>